<sequence>MGRFVFFFFPNYYTVREKHQPVSHLVGHVKLSPVGLNDVSSGAGVSKQQCKAEVVDRLPWCLLTVSVLSDVVRQDWESERVSEIQQQRKGCTGHIRSGN</sequence>
<name>A0AAV6QKF1_SOLSE</name>
<keyword evidence="2" id="KW-1185">Reference proteome</keyword>
<dbReference type="EMBL" id="JAGKHQ010000017">
    <property type="protein sequence ID" value="KAG7490681.1"/>
    <property type="molecule type" value="Genomic_DNA"/>
</dbReference>
<organism evidence="1 2">
    <name type="scientific">Solea senegalensis</name>
    <name type="common">Senegalese sole</name>
    <dbReference type="NCBI Taxonomy" id="28829"/>
    <lineage>
        <taxon>Eukaryota</taxon>
        <taxon>Metazoa</taxon>
        <taxon>Chordata</taxon>
        <taxon>Craniata</taxon>
        <taxon>Vertebrata</taxon>
        <taxon>Euteleostomi</taxon>
        <taxon>Actinopterygii</taxon>
        <taxon>Neopterygii</taxon>
        <taxon>Teleostei</taxon>
        <taxon>Neoteleostei</taxon>
        <taxon>Acanthomorphata</taxon>
        <taxon>Carangaria</taxon>
        <taxon>Pleuronectiformes</taxon>
        <taxon>Pleuronectoidei</taxon>
        <taxon>Soleidae</taxon>
        <taxon>Solea</taxon>
    </lineage>
</organism>
<evidence type="ECO:0000313" key="2">
    <source>
        <dbReference type="Proteomes" id="UP000693946"/>
    </source>
</evidence>
<dbReference type="AlphaFoldDB" id="A0AAV6QKF1"/>
<comment type="caution">
    <text evidence="1">The sequence shown here is derived from an EMBL/GenBank/DDBJ whole genome shotgun (WGS) entry which is preliminary data.</text>
</comment>
<reference evidence="1 2" key="1">
    <citation type="journal article" date="2021" name="Sci. Rep.">
        <title>Chromosome anchoring in Senegalese sole (Solea senegalensis) reveals sex-associated markers and genome rearrangements in flatfish.</title>
        <authorList>
            <person name="Guerrero-Cozar I."/>
            <person name="Gomez-Garrido J."/>
            <person name="Berbel C."/>
            <person name="Martinez-Blanch J.F."/>
            <person name="Alioto T."/>
            <person name="Claros M.G."/>
            <person name="Gagnaire P.A."/>
            <person name="Manchado M."/>
        </authorList>
    </citation>
    <scope>NUCLEOTIDE SEQUENCE [LARGE SCALE GENOMIC DNA]</scope>
    <source>
        <strain evidence="1">Sse05_10M</strain>
    </source>
</reference>
<accession>A0AAV6QKF1</accession>
<proteinExistence type="predicted"/>
<protein>
    <submittedName>
        <fullName evidence="1">Uncharacterized protein</fullName>
    </submittedName>
</protein>
<dbReference type="Proteomes" id="UP000693946">
    <property type="component" value="Linkage Group LG5"/>
</dbReference>
<gene>
    <name evidence="1" type="ORF">JOB18_040296</name>
</gene>
<evidence type="ECO:0000313" key="1">
    <source>
        <dbReference type="EMBL" id="KAG7490681.1"/>
    </source>
</evidence>